<dbReference type="GO" id="GO:0005484">
    <property type="term" value="F:SNAP receptor activity"/>
    <property type="evidence" value="ECO:0007669"/>
    <property type="project" value="TreeGrafter"/>
</dbReference>
<feature type="compositionally biased region" description="Polar residues" evidence="12">
    <location>
        <begin position="121"/>
        <end position="136"/>
    </location>
</feature>
<keyword evidence="15" id="KW-1185">Reference proteome</keyword>
<dbReference type="CDD" id="cd15860">
    <property type="entry name" value="SNARE_USE1"/>
    <property type="match status" value="1"/>
</dbReference>
<keyword evidence="4" id="KW-0813">Transport</keyword>
<dbReference type="AlphaFoldDB" id="A0AA35RF86"/>
<comment type="subcellular location">
    <subcellularLocation>
        <location evidence="1">Endoplasmic reticulum membrane</location>
        <topology evidence="1">Single-pass type IV membrane protein</topology>
    </subcellularLocation>
</comment>
<dbReference type="GO" id="GO:0005789">
    <property type="term" value="C:endoplasmic reticulum membrane"/>
    <property type="evidence" value="ECO:0007669"/>
    <property type="project" value="UniProtKB-SubCell"/>
</dbReference>
<accession>A0AA35RF86</accession>
<reference evidence="14" key="1">
    <citation type="submission" date="2023-03" db="EMBL/GenBank/DDBJ databases">
        <authorList>
            <person name="Steffen K."/>
            <person name="Cardenas P."/>
        </authorList>
    </citation>
    <scope>NUCLEOTIDE SEQUENCE</scope>
</reference>
<evidence type="ECO:0000256" key="9">
    <source>
        <dbReference type="ARBA" id="ARBA00022989"/>
    </source>
</evidence>
<evidence type="ECO:0000256" key="7">
    <source>
        <dbReference type="ARBA" id="ARBA00022892"/>
    </source>
</evidence>
<evidence type="ECO:0000256" key="5">
    <source>
        <dbReference type="ARBA" id="ARBA00022692"/>
    </source>
</evidence>
<dbReference type="PANTHER" id="PTHR13050">
    <property type="entry name" value="USE1-LIKE PROTEIN"/>
    <property type="match status" value="1"/>
</dbReference>
<dbReference type="Pfam" id="PF09753">
    <property type="entry name" value="Use1"/>
    <property type="match status" value="1"/>
</dbReference>
<feature type="region of interest" description="Disordered" evidence="12">
    <location>
        <begin position="76"/>
        <end position="145"/>
    </location>
</feature>
<evidence type="ECO:0000256" key="6">
    <source>
        <dbReference type="ARBA" id="ARBA00022824"/>
    </source>
</evidence>
<evidence type="ECO:0000256" key="10">
    <source>
        <dbReference type="ARBA" id="ARBA00023136"/>
    </source>
</evidence>
<evidence type="ECO:0000313" key="14">
    <source>
        <dbReference type="EMBL" id="CAI8009062.1"/>
    </source>
</evidence>
<evidence type="ECO:0000313" key="15">
    <source>
        <dbReference type="Proteomes" id="UP001174909"/>
    </source>
</evidence>
<evidence type="ECO:0000256" key="4">
    <source>
        <dbReference type="ARBA" id="ARBA00022448"/>
    </source>
</evidence>
<comment type="caution">
    <text evidence="14">The sequence shown here is derived from an EMBL/GenBank/DDBJ whole genome shotgun (WGS) entry which is preliminary data.</text>
</comment>
<evidence type="ECO:0000256" key="8">
    <source>
        <dbReference type="ARBA" id="ARBA00022927"/>
    </source>
</evidence>
<comment type="similarity">
    <text evidence="2">Belongs to the USE1 family.</text>
</comment>
<keyword evidence="6" id="KW-0256">Endoplasmic reticulum</keyword>
<evidence type="ECO:0000256" key="11">
    <source>
        <dbReference type="ARBA" id="ARBA00032711"/>
    </source>
</evidence>
<sequence length="234" mass="26481">MEASEKRKSVERLLASCKGLVSDEDQFQGKEWKLSQYVVALRKQVTELEKYSRVDRDTMAMFQHKVAVLEEVVHRQATSQKTESRESEVDGGQTTVQDSRPKSLYQREKENRAELFGRSGSGTSSLRHRGSGSTEAANERHRRNQESIAEEMMGLARSLKENAMAAKTIIVNDNKLLKTTNEQADQNITAVDAQTSRVKEHNKGCPWGTILLLIAVFVIFLCMVVLIRFVPKPR</sequence>
<dbReference type="GO" id="GO:0015031">
    <property type="term" value="P:protein transport"/>
    <property type="evidence" value="ECO:0007669"/>
    <property type="project" value="UniProtKB-KW"/>
</dbReference>
<proteinExistence type="inferred from homology"/>
<protein>
    <recommendedName>
        <fullName evidence="3">Vesicle transport protein USE1</fullName>
    </recommendedName>
    <alternativeName>
        <fullName evidence="11">USE1-like protein</fullName>
    </alternativeName>
</protein>
<evidence type="ECO:0000256" key="12">
    <source>
        <dbReference type="SAM" id="MobiDB-lite"/>
    </source>
</evidence>
<dbReference type="InterPro" id="IPR019150">
    <property type="entry name" value="Vesicle_transport_protein_Use1"/>
</dbReference>
<name>A0AA35RF86_GEOBA</name>
<dbReference type="EMBL" id="CASHTH010000919">
    <property type="protein sequence ID" value="CAI8009062.1"/>
    <property type="molecule type" value="Genomic_DNA"/>
</dbReference>
<dbReference type="GO" id="GO:0006890">
    <property type="term" value="P:retrograde vesicle-mediated transport, Golgi to endoplasmic reticulum"/>
    <property type="evidence" value="ECO:0007669"/>
    <property type="project" value="TreeGrafter"/>
</dbReference>
<evidence type="ECO:0000256" key="1">
    <source>
        <dbReference type="ARBA" id="ARBA00004163"/>
    </source>
</evidence>
<dbReference type="GO" id="GO:0031201">
    <property type="term" value="C:SNARE complex"/>
    <property type="evidence" value="ECO:0007669"/>
    <property type="project" value="TreeGrafter"/>
</dbReference>
<keyword evidence="7" id="KW-0931">ER-Golgi transport</keyword>
<organism evidence="14 15">
    <name type="scientific">Geodia barretti</name>
    <name type="common">Barrett's horny sponge</name>
    <dbReference type="NCBI Taxonomy" id="519541"/>
    <lineage>
        <taxon>Eukaryota</taxon>
        <taxon>Metazoa</taxon>
        <taxon>Porifera</taxon>
        <taxon>Demospongiae</taxon>
        <taxon>Heteroscleromorpha</taxon>
        <taxon>Tetractinellida</taxon>
        <taxon>Astrophorina</taxon>
        <taxon>Geodiidae</taxon>
        <taxon>Geodia</taxon>
    </lineage>
</organism>
<evidence type="ECO:0000256" key="13">
    <source>
        <dbReference type="SAM" id="Phobius"/>
    </source>
</evidence>
<dbReference type="PANTHER" id="PTHR13050:SF7">
    <property type="entry name" value="VESICLE TRANSPORT PROTEIN USE1"/>
    <property type="match status" value="1"/>
</dbReference>
<feature type="transmembrane region" description="Helical" evidence="13">
    <location>
        <begin position="207"/>
        <end position="230"/>
    </location>
</feature>
<evidence type="ECO:0000256" key="2">
    <source>
        <dbReference type="ARBA" id="ARBA00007891"/>
    </source>
</evidence>
<keyword evidence="10 13" id="KW-0472">Membrane</keyword>
<keyword evidence="5 13" id="KW-0812">Transmembrane</keyword>
<gene>
    <name evidence="14" type="ORF">GBAR_LOCUS6140</name>
</gene>
<dbReference type="Proteomes" id="UP001174909">
    <property type="component" value="Unassembled WGS sequence"/>
</dbReference>
<evidence type="ECO:0000256" key="3">
    <source>
        <dbReference type="ARBA" id="ARBA00015843"/>
    </source>
</evidence>
<keyword evidence="9 13" id="KW-1133">Transmembrane helix</keyword>
<keyword evidence="8" id="KW-0653">Protein transport</keyword>
<feature type="compositionally biased region" description="Basic and acidic residues" evidence="12">
    <location>
        <begin position="99"/>
        <end position="115"/>
    </location>
</feature>